<keyword evidence="3" id="KW-1015">Disulfide bond</keyword>
<dbReference type="GO" id="GO:0009897">
    <property type="term" value="C:external side of plasma membrane"/>
    <property type="evidence" value="ECO:0007669"/>
    <property type="project" value="TreeGrafter"/>
</dbReference>
<organism evidence="5 6">
    <name type="scientific">Patagioenas fasciata monilis</name>
    <dbReference type="NCBI Taxonomy" id="372326"/>
    <lineage>
        <taxon>Eukaryota</taxon>
        <taxon>Metazoa</taxon>
        <taxon>Chordata</taxon>
        <taxon>Craniata</taxon>
        <taxon>Vertebrata</taxon>
        <taxon>Euteleostomi</taxon>
        <taxon>Archelosauria</taxon>
        <taxon>Archosauria</taxon>
        <taxon>Dinosauria</taxon>
        <taxon>Saurischia</taxon>
        <taxon>Theropoda</taxon>
        <taxon>Coelurosauria</taxon>
        <taxon>Aves</taxon>
        <taxon>Neognathae</taxon>
        <taxon>Neoaves</taxon>
        <taxon>Columbimorphae</taxon>
        <taxon>Columbiformes</taxon>
        <taxon>Columbidae</taxon>
        <taxon>Patagioenas</taxon>
    </lineage>
</organism>
<evidence type="ECO:0000313" key="6">
    <source>
        <dbReference type="Proteomes" id="UP000190648"/>
    </source>
</evidence>
<protein>
    <submittedName>
        <fullName evidence="5">Folate receptor gamma-like</fullName>
    </submittedName>
</protein>
<reference evidence="5 6" key="1">
    <citation type="submission" date="2016-02" db="EMBL/GenBank/DDBJ databases">
        <title>Band-tailed pigeon sequencing and assembly.</title>
        <authorList>
            <person name="Soares A.E."/>
            <person name="Novak B.J."/>
            <person name="Rice E.S."/>
            <person name="O'Connell B."/>
            <person name="Chang D."/>
            <person name="Weber S."/>
            <person name="Shapiro B."/>
        </authorList>
    </citation>
    <scope>NUCLEOTIDE SEQUENCE [LARGE SCALE GENOMIC DNA]</scope>
    <source>
        <strain evidence="5">BTP2013</strain>
        <tissue evidence="5">Blood</tissue>
    </source>
</reference>
<dbReference type="PANTHER" id="PTHR10517:SF14">
    <property type="entry name" value="FOLATE RECEPTOR 1-RELATED"/>
    <property type="match status" value="1"/>
</dbReference>
<dbReference type="InterPro" id="IPR018143">
    <property type="entry name" value="Folate_rcpt-like"/>
</dbReference>
<keyword evidence="5" id="KW-0675">Receptor</keyword>
<dbReference type="STRING" id="372326.A0A1V4J5R4"/>
<name>A0A1V4J5R4_PATFA</name>
<comment type="similarity">
    <text evidence="1">Belongs to the folate receptor family.</text>
</comment>
<proteinExistence type="inferred from homology"/>
<dbReference type="EMBL" id="LSYS01009016">
    <property type="protein sequence ID" value="OPJ67490.1"/>
    <property type="molecule type" value="Genomic_DNA"/>
</dbReference>
<dbReference type="PANTHER" id="PTHR10517">
    <property type="entry name" value="FOLATE RECEPTOR"/>
    <property type="match status" value="1"/>
</dbReference>
<keyword evidence="2" id="KW-0732">Signal</keyword>
<dbReference type="GO" id="GO:0038023">
    <property type="term" value="F:signaling receptor activity"/>
    <property type="evidence" value="ECO:0007669"/>
    <property type="project" value="TreeGrafter"/>
</dbReference>
<feature type="domain" description="Folate receptor-like" evidence="4">
    <location>
        <begin position="108"/>
        <end position="283"/>
    </location>
</feature>
<evidence type="ECO:0000256" key="1">
    <source>
        <dbReference type="ARBA" id="ARBA00007932"/>
    </source>
</evidence>
<gene>
    <name evidence="5" type="ORF">AV530_002648</name>
</gene>
<comment type="caution">
    <text evidence="5">The sequence shown here is derived from an EMBL/GenBank/DDBJ whole genome shotgun (WGS) entry which is preliminary data.</text>
</comment>
<keyword evidence="6" id="KW-1185">Reference proteome</keyword>
<sequence length="348" mass="38956">MKVFKALDHSSLDAILKIVLRIMVYNGTSNNDGVQHGEDQQVDVGHEEVNERGSILATPVNHGQANHGDRLSGLLSPGLAAGMAAEQVLLVLLAACAVMPAKDPLLNVCMDAKHHKTTPGPEGLLYKQCAPWKDNACCTANTSSEAHKDQSSLYNFNWNHCGVMPPKCKRHFIQDMCLYECSPNLGPWIEQVDSSWRRERILHVPLCKEDCEEWWEDCKDAVTCKDNWHKGWNWATGTNRCPWGSMCRPFSEVFPHPKDLCEKIWSNSFKYTTERRGSGRCIQMWFDPAHGNPNVVVAKYYAWQKRSSPARRQNVTAETGRAARALPRSVLVLPPLALVVLPGGWGSL</sequence>
<evidence type="ECO:0000313" key="5">
    <source>
        <dbReference type="EMBL" id="OPJ67490.1"/>
    </source>
</evidence>
<evidence type="ECO:0000256" key="3">
    <source>
        <dbReference type="ARBA" id="ARBA00023157"/>
    </source>
</evidence>
<dbReference type="Proteomes" id="UP000190648">
    <property type="component" value="Unassembled WGS sequence"/>
</dbReference>
<evidence type="ECO:0000256" key="2">
    <source>
        <dbReference type="ARBA" id="ARBA00022729"/>
    </source>
</evidence>
<dbReference type="OrthoDB" id="567542at2759"/>
<dbReference type="Pfam" id="PF03024">
    <property type="entry name" value="Folate_rec"/>
    <property type="match status" value="1"/>
</dbReference>
<evidence type="ECO:0000259" key="4">
    <source>
        <dbReference type="Pfam" id="PF03024"/>
    </source>
</evidence>
<dbReference type="AlphaFoldDB" id="A0A1V4J5R4"/>
<accession>A0A1V4J5R4</accession>
<dbReference type="InterPro" id="IPR004269">
    <property type="entry name" value="Folate_rcpt"/>
</dbReference>